<comment type="catalytic activity">
    <reaction evidence="6">
        <text>a (3R)-hydroxyacyl-[ACP] + UDP-N-acetyl-alpha-D-glucosamine = a UDP-3-O-[(3R)-3-hydroxyacyl]-N-acetyl-alpha-D-glucosamine + holo-[ACP]</text>
        <dbReference type="Rhea" id="RHEA:67812"/>
        <dbReference type="Rhea" id="RHEA-COMP:9685"/>
        <dbReference type="Rhea" id="RHEA-COMP:9945"/>
        <dbReference type="ChEBI" id="CHEBI:57705"/>
        <dbReference type="ChEBI" id="CHEBI:64479"/>
        <dbReference type="ChEBI" id="CHEBI:78827"/>
        <dbReference type="ChEBI" id="CHEBI:173225"/>
        <dbReference type="EC" id="2.3.1.129"/>
    </reaction>
</comment>
<comment type="similarity">
    <text evidence="6">Belongs to the transferase hexapeptide repeat family. LpxA subfamily.</text>
</comment>
<keyword evidence="1 6" id="KW-0444">Lipid biosynthesis</keyword>
<dbReference type="PANTHER" id="PTHR43480:SF1">
    <property type="entry name" value="ACYL-[ACYL-CARRIER-PROTEIN]--UDP-N-ACETYLGLUCOSAMINE O-ACYLTRANSFERASE, MITOCHONDRIAL-RELATED"/>
    <property type="match status" value="1"/>
</dbReference>
<accession>A0A2W4S5W3</accession>
<comment type="subcellular location">
    <subcellularLocation>
        <location evidence="6">Cytoplasm</location>
    </subcellularLocation>
</comment>
<proteinExistence type="inferred from homology"/>
<evidence type="ECO:0000313" key="8">
    <source>
        <dbReference type="EMBL" id="PZN69294.1"/>
    </source>
</evidence>
<evidence type="ECO:0000256" key="6">
    <source>
        <dbReference type="HAMAP-Rule" id="MF_00387"/>
    </source>
</evidence>
<dbReference type="Pfam" id="PF00132">
    <property type="entry name" value="Hexapep"/>
    <property type="match status" value="2"/>
</dbReference>
<comment type="pathway">
    <text evidence="6">Glycolipid biosynthesis; lipid IV(A) biosynthesis; lipid IV(A) from (3R)-3-hydroxytetradecanoyl-[acyl-carrier-protein] and UDP-N-acetyl-alpha-D-glucosamine: step 1/6.</text>
</comment>
<dbReference type="EC" id="2.3.1.129" evidence="6"/>
<dbReference type="HAMAP" id="MF_00387">
    <property type="entry name" value="LpxA"/>
    <property type="match status" value="1"/>
</dbReference>
<evidence type="ECO:0000256" key="1">
    <source>
        <dbReference type="ARBA" id="ARBA00022516"/>
    </source>
</evidence>
<reference evidence="8 9" key="1">
    <citation type="journal article" date="2018" name="Aquat. Microb. Ecol.">
        <title>Gammaproteobacterial methanotrophs dominate.</title>
        <authorList>
            <person name="Rissanen A.J."/>
            <person name="Saarenheimo J."/>
            <person name="Tiirola M."/>
            <person name="Peura S."/>
            <person name="Aalto S.L."/>
            <person name="Karvinen A."/>
            <person name="Nykanen H."/>
        </authorList>
    </citation>
    <scope>NUCLEOTIDE SEQUENCE [LARGE SCALE GENOMIC DNA]</scope>
    <source>
        <strain evidence="8">AMbin10</strain>
    </source>
</reference>
<dbReference type="GO" id="GO:0009245">
    <property type="term" value="P:lipid A biosynthetic process"/>
    <property type="evidence" value="ECO:0007669"/>
    <property type="project" value="UniProtKB-UniRule"/>
</dbReference>
<keyword evidence="5 6" id="KW-0012">Acyltransferase</keyword>
<dbReference type="Gene3D" id="2.160.10.10">
    <property type="entry name" value="Hexapeptide repeat proteins"/>
    <property type="match status" value="1"/>
</dbReference>
<dbReference type="InterPro" id="IPR010137">
    <property type="entry name" value="Lipid_A_LpxA"/>
</dbReference>
<dbReference type="GO" id="GO:0005737">
    <property type="term" value="C:cytoplasm"/>
    <property type="evidence" value="ECO:0007669"/>
    <property type="project" value="UniProtKB-SubCell"/>
</dbReference>
<dbReference type="NCBIfam" id="NF003657">
    <property type="entry name" value="PRK05289.1"/>
    <property type="match status" value="1"/>
</dbReference>
<comment type="function">
    <text evidence="6">Involved in the biosynthesis of lipid A, a phosphorylated glycolipid that anchors the lipopolysaccharide to the outer membrane of the cell.</text>
</comment>
<evidence type="ECO:0000256" key="4">
    <source>
        <dbReference type="ARBA" id="ARBA00023098"/>
    </source>
</evidence>
<dbReference type="InterPro" id="IPR001451">
    <property type="entry name" value="Hexapep"/>
</dbReference>
<dbReference type="InterPro" id="IPR011004">
    <property type="entry name" value="Trimer_LpxA-like_sf"/>
</dbReference>
<dbReference type="Pfam" id="PF13720">
    <property type="entry name" value="Acetyltransf_11"/>
    <property type="match status" value="1"/>
</dbReference>
<gene>
    <name evidence="6" type="primary">lpxA</name>
    <name evidence="8" type="ORF">DM484_29990</name>
</gene>
<keyword evidence="6" id="KW-0963">Cytoplasm</keyword>
<dbReference type="Gene3D" id="1.20.1180.10">
    <property type="entry name" value="Udp N-acetylglucosamine O-acyltransferase, C-terminal domain"/>
    <property type="match status" value="1"/>
</dbReference>
<dbReference type="UniPathway" id="UPA00359">
    <property type="reaction ID" value="UER00477"/>
</dbReference>
<dbReference type="PANTHER" id="PTHR43480">
    <property type="entry name" value="ACYL-[ACYL-CARRIER-PROTEIN]--UDP-N-ACETYLGLUCOSAMINE O-ACYLTRANSFERASE"/>
    <property type="match status" value="1"/>
</dbReference>
<name>A0A2W4S5W3_9GAMM</name>
<sequence length="256" mass="27971">MIHSTAIIDPSAELADDVIVGPFSVVGAGVRIDSGSILGSHVLVKGPTSIGKNNRIFQFSSVGEDTQDMKYRGEPTRLEIGDRNIIREYCTIHRGTVQDKWLTKIGNDNLFMAYTHVAHDCVVGNHVIMANAASIAGHVLVEDFAILGGFTLVHQFCKIGRYSFSAMGSIISRDIPPYVLVGGQPTKPHGINAVGLERQGFSQDAIRQIKKAYKVVYKSGLKLEEAISTLEEMTGDTPEVESLVTFLKQTQRSILR</sequence>
<organism evidence="8 9">
    <name type="scientific">Candidatus Methylumidiphilus alinenensis</name>
    <dbReference type="NCBI Taxonomy" id="2202197"/>
    <lineage>
        <taxon>Bacteria</taxon>
        <taxon>Pseudomonadati</taxon>
        <taxon>Pseudomonadota</taxon>
        <taxon>Gammaproteobacteria</taxon>
        <taxon>Methylococcales</taxon>
        <taxon>Candidatus Methylumidiphilus</taxon>
    </lineage>
</organism>
<dbReference type="NCBIfam" id="TIGR01852">
    <property type="entry name" value="lipid_A_lpxA"/>
    <property type="match status" value="1"/>
</dbReference>
<keyword evidence="6" id="KW-0677">Repeat</keyword>
<evidence type="ECO:0000256" key="2">
    <source>
        <dbReference type="ARBA" id="ARBA00022556"/>
    </source>
</evidence>
<dbReference type="InterPro" id="IPR037157">
    <property type="entry name" value="Acetyltransf_C_sf"/>
</dbReference>
<feature type="domain" description="UDP N-acetylglucosamine O-acyltransferase C-terminal" evidence="7">
    <location>
        <begin position="174"/>
        <end position="254"/>
    </location>
</feature>
<dbReference type="SUPFAM" id="SSF51161">
    <property type="entry name" value="Trimeric LpxA-like enzymes"/>
    <property type="match status" value="1"/>
</dbReference>
<protein>
    <recommendedName>
        <fullName evidence="6">Acyl-[acyl-carrier-protein]--UDP-N-acetylglucosamine O-acyltransferase</fullName>
        <shortName evidence="6">UDP-N-acetylglucosamine acyltransferase</shortName>
        <ecNumber evidence="6">2.3.1.129</ecNumber>
    </recommendedName>
</protein>
<dbReference type="Proteomes" id="UP000249396">
    <property type="component" value="Unassembled WGS sequence"/>
</dbReference>
<comment type="caution">
    <text evidence="8">The sequence shown here is derived from an EMBL/GenBank/DDBJ whole genome shotgun (WGS) entry which is preliminary data.</text>
</comment>
<keyword evidence="2 6" id="KW-0441">Lipid A biosynthesis</keyword>
<evidence type="ECO:0000256" key="5">
    <source>
        <dbReference type="ARBA" id="ARBA00023315"/>
    </source>
</evidence>
<dbReference type="InterPro" id="IPR029098">
    <property type="entry name" value="Acetyltransf_C"/>
</dbReference>
<evidence type="ECO:0000259" key="7">
    <source>
        <dbReference type="Pfam" id="PF13720"/>
    </source>
</evidence>
<keyword evidence="4 6" id="KW-0443">Lipid metabolism</keyword>
<evidence type="ECO:0000313" key="9">
    <source>
        <dbReference type="Proteomes" id="UP000249396"/>
    </source>
</evidence>
<dbReference type="AlphaFoldDB" id="A0A2W4S5W3"/>
<dbReference type="EMBL" id="QJPH01000581">
    <property type="protein sequence ID" value="PZN69294.1"/>
    <property type="molecule type" value="Genomic_DNA"/>
</dbReference>
<dbReference type="GO" id="GO:0016020">
    <property type="term" value="C:membrane"/>
    <property type="evidence" value="ECO:0007669"/>
    <property type="project" value="GOC"/>
</dbReference>
<dbReference type="PIRSF" id="PIRSF000456">
    <property type="entry name" value="UDP-GlcNAc_acltr"/>
    <property type="match status" value="1"/>
</dbReference>
<keyword evidence="3 6" id="KW-0808">Transferase</keyword>
<dbReference type="GO" id="GO:0008780">
    <property type="term" value="F:acyl-[acyl-carrier-protein]-UDP-N-acetylglucosamine O-acyltransferase activity"/>
    <property type="evidence" value="ECO:0007669"/>
    <property type="project" value="UniProtKB-UniRule"/>
</dbReference>
<evidence type="ECO:0000256" key="3">
    <source>
        <dbReference type="ARBA" id="ARBA00022679"/>
    </source>
</evidence>
<dbReference type="CDD" id="cd03351">
    <property type="entry name" value="LbH_UDP-GlcNAc_AT"/>
    <property type="match status" value="1"/>
</dbReference>
<comment type="subunit">
    <text evidence="6">Homotrimer.</text>
</comment>